<keyword evidence="10" id="KW-1185">Reference proteome</keyword>
<keyword evidence="4 6" id="KW-0720">Serine protease</keyword>
<feature type="region of interest" description="Disordered" evidence="7">
    <location>
        <begin position="1"/>
        <end position="39"/>
    </location>
</feature>
<dbReference type="InterPro" id="IPR015500">
    <property type="entry name" value="Peptidase_S8_subtilisin-rel"/>
</dbReference>
<organism evidence="9 10">
    <name type="scientific">Rugamonas rubra</name>
    <dbReference type="NCBI Taxonomy" id="758825"/>
    <lineage>
        <taxon>Bacteria</taxon>
        <taxon>Pseudomonadati</taxon>
        <taxon>Pseudomonadota</taxon>
        <taxon>Betaproteobacteria</taxon>
        <taxon>Burkholderiales</taxon>
        <taxon>Oxalobacteraceae</taxon>
        <taxon>Telluria group</taxon>
        <taxon>Rugamonas</taxon>
    </lineage>
</organism>
<dbReference type="PRINTS" id="PR00723">
    <property type="entry name" value="SUBTILISIN"/>
</dbReference>
<dbReference type="InterPro" id="IPR050131">
    <property type="entry name" value="Peptidase_S8_subtilisin-like"/>
</dbReference>
<evidence type="ECO:0000313" key="10">
    <source>
        <dbReference type="Proteomes" id="UP000199470"/>
    </source>
</evidence>
<protein>
    <submittedName>
        <fullName evidence="9">Subtilase family protein</fullName>
    </submittedName>
</protein>
<dbReference type="PANTHER" id="PTHR43806">
    <property type="entry name" value="PEPTIDASE S8"/>
    <property type="match status" value="1"/>
</dbReference>
<dbReference type="PROSITE" id="PS00138">
    <property type="entry name" value="SUBTILASE_SER"/>
    <property type="match status" value="1"/>
</dbReference>
<dbReference type="PROSITE" id="PS51892">
    <property type="entry name" value="SUBTILASE"/>
    <property type="match status" value="1"/>
</dbReference>
<evidence type="ECO:0000256" key="6">
    <source>
        <dbReference type="PROSITE-ProRule" id="PRU01240"/>
    </source>
</evidence>
<proteinExistence type="inferred from homology"/>
<dbReference type="Gene3D" id="2.60.120.1290">
    <property type="match status" value="1"/>
</dbReference>
<dbReference type="Pfam" id="PF00082">
    <property type="entry name" value="Peptidase_S8"/>
    <property type="match status" value="1"/>
</dbReference>
<feature type="domain" description="Peptidase S8/S53" evidence="8">
    <location>
        <begin position="246"/>
        <end position="703"/>
    </location>
</feature>
<gene>
    <name evidence="9" type="ORF">SAMN02982985_01839</name>
</gene>
<dbReference type="EMBL" id="FOTW01000009">
    <property type="protein sequence ID" value="SFL87947.1"/>
    <property type="molecule type" value="Genomic_DNA"/>
</dbReference>
<dbReference type="GO" id="GO:0004252">
    <property type="term" value="F:serine-type endopeptidase activity"/>
    <property type="evidence" value="ECO:0007669"/>
    <property type="project" value="UniProtKB-UniRule"/>
</dbReference>
<evidence type="ECO:0000256" key="1">
    <source>
        <dbReference type="ARBA" id="ARBA00011073"/>
    </source>
</evidence>
<evidence type="ECO:0000256" key="5">
    <source>
        <dbReference type="PIRSR" id="PIRSR615500-1"/>
    </source>
</evidence>
<dbReference type="Gene3D" id="3.40.50.200">
    <property type="entry name" value="Peptidase S8/S53 domain"/>
    <property type="match status" value="1"/>
</dbReference>
<name>A0A1I4LBD2_9BURK</name>
<dbReference type="InterPro" id="IPR000209">
    <property type="entry name" value="Peptidase_S8/S53_dom"/>
</dbReference>
<dbReference type="OrthoDB" id="614750at2"/>
<dbReference type="InterPro" id="IPR036852">
    <property type="entry name" value="Peptidase_S8/S53_dom_sf"/>
</dbReference>
<accession>A0A1I4LBD2</accession>
<keyword evidence="3 6" id="KW-0378">Hydrolase</keyword>
<evidence type="ECO:0000256" key="7">
    <source>
        <dbReference type="SAM" id="MobiDB-lite"/>
    </source>
</evidence>
<evidence type="ECO:0000256" key="4">
    <source>
        <dbReference type="ARBA" id="ARBA00022825"/>
    </source>
</evidence>
<dbReference type="STRING" id="758825.SAMN02982985_01839"/>
<evidence type="ECO:0000256" key="2">
    <source>
        <dbReference type="ARBA" id="ARBA00022670"/>
    </source>
</evidence>
<keyword evidence="2 6" id="KW-0645">Protease</keyword>
<reference evidence="9 10" key="1">
    <citation type="submission" date="2016-10" db="EMBL/GenBank/DDBJ databases">
        <authorList>
            <person name="de Groot N.N."/>
        </authorList>
    </citation>
    <scope>NUCLEOTIDE SEQUENCE [LARGE SCALE GENOMIC DNA]</scope>
    <source>
        <strain evidence="9 10">ATCC 43154</strain>
    </source>
</reference>
<evidence type="ECO:0000313" key="9">
    <source>
        <dbReference type="EMBL" id="SFL87947.1"/>
    </source>
</evidence>
<feature type="region of interest" description="Disordered" evidence="7">
    <location>
        <begin position="711"/>
        <end position="751"/>
    </location>
</feature>
<feature type="active site" description="Charge relay system" evidence="5 6">
    <location>
        <position position="329"/>
    </location>
</feature>
<feature type="active site" description="Charge relay system" evidence="5 6">
    <location>
        <position position="647"/>
    </location>
</feature>
<dbReference type="AlphaFoldDB" id="A0A1I4LBD2"/>
<dbReference type="PANTHER" id="PTHR43806:SF11">
    <property type="entry name" value="CEREVISIN-RELATED"/>
    <property type="match status" value="1"/>
</dbReference>
<dbReference type="SUPFAM" id="SSF52743">
    <property type="entry name" value="Subtilisin-like"/>
    <property type="match status" value="1"/>
</dbReference>
<sequence length="751" mass="78144">MATGKKNEPKKVAPAGGKKKAGAHISTPRPPVTALPSWSLQNWSSETAATYLGRSQRSPKVDQGPNTAQRDAALPAAQIHATVSAALSGLNFSNARILSSIATSALALASKQDWGSLHARPMDIEPAMDSRLQVALARQKSGSPRMALASTSAEEIAVIAKVDDVQAWEALSEVKVGVTLGAETGEGGVCIVTGRIPIKRIEAVRHQPFVQSLKASQPVRAALAATTRAMKVAPGLLPAGTSPEGGKGVVVGIVDFGCDFAHDNFRRNDGSTRIEAIWDQAGELSGAGDVQYGRLHTQADIDAALRTPDPYAALGYGSHLNVGAHEGAHGTHVMDIAAGNGLGSGTPGCAPQAAIIFVEVSASDIAWSGPTAVDQSFGDSVQMLEAVSFIFAQAGDRPCVVNLSLGTNGGPHDGTTLVEQGLDRLIRAKPNRAVVIAAANSQADHIHTEGTIPKGGSIDVRWKTENSPAGQEMEVWMAGTTRVAVEVIAPDGSSLGVAEPGSNMPIGTAQDIVVYVGNRLRDPNNLDNMIGIYIAGAVGGGQWTIRLFDRGNSGAAFHAWIERLDTAQSSFVDPIDSSTLGSISCGHDTICVGSYDAHKSALPMSYFSSTGPTRDGRFKPEVSAPGHAVRAARSGSRTGLVDMSGTSMAAPAVAGLVALVLAEAVQRKQSLSSAILRDILIKGAVLSPPDLDENRWHPGYGRGRASSATLSLLRAPMQGDTPPKRTGKTTTTPNPSRKRQPPKSNPKPPPA</sequence>
<dbReference type="GO" id="GO:0006508">
    <property type="term" value="P:proteolysis"/>
    <property type="evidence" value="ECO:0007669"/>
    <property type="project" value="UniProtKB-KW"/>
</dbReference>
<evidence type="ECO:0000259" key="8">
    <source>
        <dbReference type="Pfam" id="PF00082"/>
    </source>
</evidence>
<feature type="active site" description="Charge relay system" evidence="5 6">
    <location>
        <position position="255"/>
    </location>
</feature>
<dbReference type="InterPro" id="IPR023828">
    <property type="entry name" value="Peptidase_S8_Ser-AS"/>
</dbReference>
<comment type="similarity">
    <text evidence="1 6">Belongs to the peptidase S8 family.</text>
</comment>
<dbReference type="Proteomes" id="UP000199470">
    <property type="component" value="Unassembled WGS sequence"/>
</dbReference>
<feature type="compositionally biased region" description="Basic and acidic residues" evidence="7">
    <location>
        <begin position="1"/>
        <end position="11"/>
    </location>
</feature>
<evidence type="ECO:0000256" key="3">
    <source>
        <dbReference type="ARBA" id="ARBA00022801"/>
    </source>
</evidence>